<proteinExistence type="predicted"/>
<dbReference type="EMBL" id="SOQX01000003">
    <property type="protein sequence ID" value="TDY01744.1"/>
    <property type="molecule type" value="Genomic_DNA"/>
</dbReference>
<name>A0A4R8ING9_9GAMM</name>
<feature type="transmembrane region" description="Helical" evidence="1">
    <location>
        <begin position="20"/>
        <end position="39"/>
    </location>
</feature>
<feature type="transmembrane region" description="Helical" evidence="1">
    <location>
        <begin position="59"/>
        <end position="80"/>
    </location>
</feature>
<keyword evidence="3" id="KW-1185">Reference proteome</keyword>
<dbReference type="OrthoDB" id="5432483at2"/>
<keyword evidence="1" id="KW-0472">Membrane</keyword>
<dbReference type="RefSeq" id="WP_134083193.1">
    <property type="nucleotide sequence ID" value="NZ_SOQX01000003.1"/>
</dbReference>
<evidence type="ECO:0000256" key="1">
    <source>
        <dbReference type="SAM" id="Phobius"/>
    </source>
</evidence>
<keyword evidence="1" id="KW-0812">Transmembrane</keyword>
<dbReference type="PROSITE" id="PS51257">
    <property type="entry name" value="PROKAR_LIPOPROTEIN"/>
    <property type="match status" value="1"/>
</dbReference>
<dbReference type="AlphaFoldDB" id="A0A4R8ING9"/>
<dbReference type="Proteomes" id="UP000294914">
    <property type="component" value="Unassembled WGS sequence"/>
</dbReference>
<sequence>MTKPADKPAPGRKMFSTATLFTILYGCLSLGLYILLFVFNDEIRHMAEATSRGDKTLFFIPIIIALVFSLVHGAFTGYFWEALGLKAKKK</sequence>
<protein>
    <submittedName>
        <fullName evidence="2">Uncharacterized protein</fullName>
    </submittedName>
</protein>
<accession>A0A4R8ING9</accession>
<keyword evidence="1" id="KW-1133">Transmembrane helix</keyword>
<evidence type="ECO:0000313" key="3">
    <source>
        <dbReference type="Proteomes" id="UP000294914"/>
    </source>
</evidence>
<comment type="caution">
    <text evidence="2">The sequence shown here is derived from an EMBL/GenBank/DDBJ whole genome shotgun (WGS) entry which is preliminary data.</text>
</comment>
<reference evidence="2 3" key="1">
    <citation type="submission" date="2019-03" db="EMBL/GenBank/DDBJ databases">
        <title>Genomic Encyclopedia of Type Strains, Phase IV (KMG-IV): sequencing the most valuable type-strain genomes for metagenomic binning, comparative biology and taxonomic classification.</title>
        <authorList>
            <person name="Goeker M."/>
        </authorList>
    </citation>
    <scope>NUCLEOTIDE SEQUENCE [LARGE SCALE GENOMIC DNA]</scope>
    <source>
        <strain evidence="2 3">DSM 16326</strain>
    </source>
</reference>
<gene>
    <name evidence="2" type="ORF">EDC23_1635</name>
</gene>
<organism evidence="2 3">
    <name type="scientific">Thiohalophilus thiocyanatoxydans</name>
    <dbReference type="NCBI Taxonomy" id="381308"/>
    <lineage>
        <taxon>Bacteria</taxon>
        <taxon>Pseudomonadati</taxon>
        <taxon>Pseudomonadota</taxon>
        <taxon>Gammaproteobacteria</taxon>
        <taxon>Thiohalomonadales</taxon>
        <taxon>Thiohalophilaceae</taxon>
        <taxon>Thiohalophilus</taxon>
    </lineage>
</organism>
<evidence type="ECO:0000313" key="2">
    <source>
        <dbReference type="EMBL" id="TDY01744.1"/>
    </source>
</evidence>